<dbReference type="RefSeq" id="WP_305024887.1">
    <property type="nucleotide sequence ID" value="NZ_JAUQTB010000009.1"/>
</dbReference>
<accession>A0ABT9CEI7</accession>
<feature type="domain" description="N-acetyltransferase" evidence="1">
    <location>
        <begin position="11"/>
        <end position="147"/>
    </location>
</feature>
<dbReference type="EMBL" id="JAUQTB010000009">
    <property type="protein sequence ID" value="MDO7907671.1"/>
    <property type="molecule type" value="Genomic_DNA"/>
</dbReference>
<dbReference type="InterPro" id="IPR000182">
    <property type="entry name" value="GNAT_dom"/>
</dbReference>
<name>A0ABT9CEI7_9BACL</name>
<organism evidence="2 3">
    <name type="scientific">Paenibacillus lacisoli</name>
    <dbReference type="NCBI Taxonomy" id="3064525"/>
    <lineage>
        <taxon>Bacteria</taxon>
        <taxon>Bacillati</taxon>
        <taxon>Bacillota</taxon>
        <taxon>Bacilli</taxon>
        <taxon>Bacillales</taxon>
        <taxon>Paenibacillaceae</taxon>
        <taxon>Paenibacillus</taxon>
    </lineage>
</organism>
<dbReference type="Pfam" id="PF13508">
    <property type="entry name" value="Acetyltransf_7"/>
    <property type="match status" value="1"/>
</dbReference>
<dbReference type="SUPFAM" id="SSF55729">
    <property type="entry name" value="Acyl-CoA N-acyltransferases (Nat)"/>
    <property type="match status" value="1"/>
</dbReference>
<evidence type="ECO:0000313" key="3">
    <source>
        <dbReference type="Proteomes" id="UP001240171"/>
    </source>
</evidence>
<gene>
    <name evidence="2" type="ORF">Q5741_14770</name>
</gene>
<proteinExistence type="predicted"/>
<reference evidence="2 3" key="1">
    <citation type="submission" date="2023-07" db="EMBL/GenBank/DDBJ databases">
        <title>Paenibacillus sp. JX-17 nov. isolated from soil.</title>
        <authorList>
            <person name="Wan Y."/>
            <person name="Liu B."/>
        </authorList>
    </citation>
    <scope>NUCLEOTIDE SEQUENCE [LARGE SCALE GENOMIC DNA]</scope>
    <source>
        <strain evidence="2 3">JX-17</strain>
    </source>
</reference>
<evidence type="ECO:0000259" key="1">
    <source>
        <dbReference type="PROSITE" id="PS51186"/>
    </source>
</evidence>
<comment type="caution">
    <text evidence="2">The sequence shown here is derived from an EMBL/GenBank/DDBJ whole genome shotgun (WGS) entry which is preliminary data.</text>
</comment>
<keyword evidence="3" id="KW-1185">Reference proteome</keyword>
<dbReference type="Proteomes" id="UP001240171">
    <property type="component" value="Unassembled WGS sequence"/>
</dbReference>
<dbReference type="PROSITE" id="PS51186">
    <property type="entry name" value="GNAT"/>
    <property type="match status" value="1"/>
</dbReference>
<dbReference type="Gene3D" id="3.40.630.30">
    <property type="match status" value="1"/>
</dbReference>
<sequence>MIHLCEDQQISTIQEIINDAATAYQSIIPDDRYHEPYMTLEELQQELGAGVVFWGYTGTHGRLIGVMGIQDKGEVSLIRHAYVRTSQRQAGIGSQLLRRILRGTDKPVLIGTWASASWAIRFYEKNGFQLAPEQEKEILLRKYWNIPERQIETSVVLVQADINGNPNGC</sequence>
<evidence type="ECO:0000313" key="2">
    <source>
        <dbReference type="EMBL" id="MDO7907671.1"/>
    </source>
</evidence>
<protein>
    <submittedName>
        <fullName evidence="2">GNAT family N-acetyltransferase</fullName>
    </submittedName>
</protein>
<dbReference type="InterPro" id="IPR016181">
    <property type="entry name" value="Acyl_CoA_acyltransferase"/>
</dbReference>